<dbReference type="EMBL" id="JAAGNX010000002">
    <property type="protein sequence ID" value="NDV62302.1"/>
    <property type="molecule type" value="Genomic_DNA"/>
</dbReference>
<feature type="signal peptide" evidence="1">
    <location>
        <begin position="1"/>
        <end position="20"/>
    </location>
</feature>
<dbReference type="Pfam" id="PF07610">
    <property type="entry name" value="DUF1573"/>
    <property type="match status" value="1"/>
</dbReference>
<dbReference type="Gene3D" id="2.60.40.10">
    <property type="entry name" value="Immunoglobulins"/>
    <property type="match status" value="1"/>
</dbReference>
<feature type="chain" id="PRO_5025542725" evidence="1">
    <location>
        <begin position="21"/>
        <end position="217"/>
    </location>
</feature>
<dbReference type="InterPro" id="IPR013783">
    <property type="entry name" value="Ig-like_fold"/>
</dbReference>
<dbReference type="PANTHER" id="PTHR37833">
    <property type="entry name" value="LIPOPROTEIN-RELATED"/>
    <property type="match status" value="1"/>
</dbReference>
<reference evidence="2 3" key="1">
    <citation type="submission" date="2020-02" db="EMBL/GenBank/DDBJ databases">
        <title>Albibacoteraceae fam. nov., the first described family within the subdivision 4 Verrucomicrobia.</title>
        <authorList>
            <person name="Xi F."/>
        </authorList>
    </citation>
    <scope>NUCLEOTIDE SEQUENCE [LARGE SCALE GENOMIC DNA]</scope>
    <source>
        <strain evidence="2 3">CK1056</strain>
    </source>
</reference>
<name>A0A6B2M1S9_9BACT</name>
<evidence type="ECO:0000313" key="3">
    <source>
        <dbReference type="Proteomes" id="UP000478417"/>
    </source>
</evidence>
<evidence type="ECO:0000256" key="1">
    <source>
        <dbReference type="SAM" id="SignalP"/>
    </source>
</evidence>
<comment type="caution">
    <text evidence="2">The sequence shown here is derived from an EMBL/GenBank/DDBJ whole genome shotgun (WGS) entry which is preliminary data.</text>
</comment>
<organism evidence="2 3">
    <name type="scientific">Oceanipulchritudo coccoides</name>
    <dbReference type="NCBI Taxonomy" id="2706888"/>
    <lineage>
        <taxon>Bacteria</taxon>
        <taxon>Pseudomonadati</taxon>
        <taxon>Verrucomicrobiota</taxon>
        <taxon>Opitutia</taxon>
        <taxon>Puniceicoccales</taxon>
        <taxon>Oceanipulchritudinaceae</taxon>
        <taxon>Oceanipulchritudo</taxon>
    </lineage>
</organism>
<evidence type="ECO:0000313" key="2">
    <source>
        <dbReference type="EMBL" id="NDV62302.1"/>
    </source>
</evidence>
<dbReference type="RefSeq" id="WP_163964072.1">
    <property type="nucleotide sequence ID" value="NZ_JAAGNX010000002.1"/>
</dbReference>
<proteinExistence type="predicted"/>
<sequence>MKHINSALCFLLLSMGSLPASSLVFETTEVEIKAGLMDDQSTGLYRFTNAGDEPVVITNLKSSCGCTVPELAKREYAPGESGEIKAVFKFGSRHGVQRKRITVSTSEENYSLLLTTTIPNWATITPQIVRWTIGNAPSPKEIRLRIESPENIELVEPQFNMQHFTVMDVKTADNEWVYSIAPKNTDKRATERVTFQLRATNGSDETTREMAFHCLIR</sequence>
<accession>A0A6B2M1S9</accession>
<dbReference type="AlphaFoldDB" id="A0A6B2M1S9"/>
<dbReference type="InterPro" id="IPR011467">
    <property type="entry name" value="DUF1573"/>
</dbReference>
<protein>
    <submittedName>
        <fullName evidence="2">DUF1573 domain-containing protein</fullName>
    </submittedName>
</protein>
<keyword evidence="1" id="KW-0732">Signal</keyword>
<keyword evidence="3" id="KW-1185">Reference proteome</keyword>
<gene>
    <name evidence="2" type="ORF">G0Q06_07570</name>
</gene>
<dbReference type="PANTHER" id="PTHR37833:SF1">
    <property type="entry name" value="SIGNAL PEPTIDE PROTEIN"/>
    <property type="match status" value="1"/>
</dbReference>
<dbReference type="Proteomes" id="UP000478417">
    <property type="component" value="Unassembled WGS sequence"/>
</dbReference>